<gene>
    <name evidence="3" type="ORF">METZ01_LOCUS27658</name>
</gene>
<dbReference type="InterPro" id="IPR001853">
    <property type="entry name" value="DSBA-like_thioredoxin_dom"/>
</dbReference>
<feature type="region of interest" description="Disordered" evidence="1">
    <location>
        <begin position="13"/>
        <end position="42"/>
    </location>
</feature>
<feature type="domain" description="DSBA-like thioredoxin" evidence="2">
    <location>
        <begin position="5"/>
        <end position="167"/>
    </location>
</feature>
<name>A0A381Q7G5_9ZZZZ</name>
<dbReference type="EMBL" id="UINC01001223">
    <property type="protein sequence ID" value="SUZ74804.1"/>
    <property type="molecule type" value="Genomic_DNA"/>
</dbReference>
<dbReference type="Pfam" id="PF01323">
    <property type="entry name" value="DSBA"/>
    <property type="match status" value="1"/>
</dbReference>
<dbReference type="InterPro" id="IPR036249">
    <property type="entry name" value="Thioredoxin-like_sf"/>
</dbReference>
<dbReference type="SUPFAM" id="SSF52833">
    <property type="entry name" value="Thioredoxin-like"/>
    <property type="match status" value="1"/>
</dbReference>
<dbReference type="Gene3D" id="3.40.30.10">
    <property type="entry name" value="Glutaredoxin"/>
    <property type="match status" value="1"/>
</dbReference>
<evidence type="ECO:0000313" key="3">
    <source>
        <dbReference type="EMBL" id="SUZ74804.1"/>
    </source>
</evidence>
<dbReference type="GO" id="GO:0016491">
    <property type="term" value="F:oxidoreductase activity"/>
    <property type="evidence" value="ECO:0007669"/>
    <property type="project" value="InterPro"/>
</dbReference>
<dbReference type="AlphaFoldDB" id="A0A381Q7G5"/>
<evidence type="ECO:0000256" key="1">
    <source>
        <dbReference type="SAM" id="MobiDB-lite"/>
    </source>
</evidence>
<reference evidence="3" key="1">
    <citation type="submission" date="2018-05" db="EMBL/GenBank/DDBJ databases">
        <authorList>
            <person name="Lanie J.A."/>
            <person name="Ng W.-L."/>
            <person name="Kazmierczak K.M."/>
            <person name="Andrzejewski T.M."/>
            <person name="Davidsen T.M."/>
            <person name="Wayne K.J."/>
            <person name="Tettelin H."/>
            <person name="Glass J.I."/>
            <person name="Rusch D."/>
            <person name="Podicherti R."/>
            <person name="Tsui H.-C.T."/>
            <person name="Winkler M.E."/>
        </authorList>
    </citation>
    <scope>NUCLEOTIDE SEQUENCE</scope>
</reference>
<feature type="compositionally biased region" description="Basic and acidic residues" evidence="1">
    <location>
        <begin position="19"/>
        <end position="30"/>
    </location>
</feature>
<dbReference type="PANTHER" id="PTHR13887:SF41">
    <property type="entry name" value="THIOREDOXIN SUPERFAMILY PROTEIN"/>
    <property type="match status" value="1"/>
</dbReference>
<evidence type="ECO:0000259" key="2">
    <source>
        <dbReference type="Pfam" id="PF01323"/>
    </source>
</evidence>
<proteinExistence type="predicted"/>
<sequence length="183" mass="20438">MANEYEIAVEGRAYLLRPDTPKEGADRPQRPGETPEELSEPLRGQAEDAGLIMKPPVRTPNTLYALEATEYAQQHGKFLEFHHAAYKAFWEDRKDLGELEVLHKVAHEVGLDGDNMIKSLEEKTYAETVMGQYQEALQYGISGIPTFLVGNLLFTGAHPYNIFKSAMERFLTEGVPPATEGEG</sequence>
<protein>
    <recommendedName>
        <fullName evidence="2">DSBA-like thioredoxin domain-containing protein</fullName>
    </recommendedName>
</protein>
<accession>A0A381Q7G5</accession>
<organism evidence="3">
    <name type="scientific">marine metagenome</name>
    <dbReference type="NCBI Taxonomy" id="408172"/>
    <lineage>
        <taxon>unclassified sequences</taxon>
        <taxon>metagenomes</taxon>
        <taxon>ecological metagenomes</taxon>
    </lineage>
</organism>
<dbReference type="PANTHER" id="PTHR13887">
    <property type="entry name" value="GLUTATHIONE S-TRANSFERASE KAPPA"/>
    <property type="match status" value="1"/>
</dbReference>